<comment type="similarity">
    <text evidence="2">Belongs to the KHG/KDPG aldolase family.</text>
</comment>
<evidence type="ECO:0000256" key="4">
    <source>
        <dbReference type="ARBA" id="ARBA00023239"/>
    </source>
</evidence>
<dbReference type="OrthoDB" id="9805177at2"/>
<dbReference type="Proteomes" id="UP000320011">
    <property type="component" value="Unassembled WGS sequence"/>
</dbReference>
<dbReference type="GO" id="GO:0016829">
    <property type="term" value="F:lyase activity"/>
    <property type="evidence" value="ECO:0007669"/>
    <property type="project" value="UniProtKB-KW"/>
</dbReference>
<dbReference type="NCBIfam" id="TIGR01182">
    <property type="entry name" value="eda"/>
    <property type="match status" value="1"/>
</dbReference>
<dbReference type="Pfam" id="PF01081">
    <property type="entry name" value="Aldolase"/>
    <property type="match status" value="1"/>
</dbReference>
<dbReference type="PANTHER" id="PTHR30246">
    <property type="entry name" value="2-KETO-3-DEOXY-6-PHOSPHOGLUCONATE ALDOLASE"/>
    <property type="match status" value="1"/>
</dbReference>
<evidence type="ECO:0000256" key="2">
    <source>
        <dbReference type="ARBA" id="ARBA00006906"/>
    </source>
</evidence>
<comment type="caution">
    <text evidence="6">The sequence shown here is derived from an EMBL/GenBank/DDBJ whole genome shotgun (WGS) entry which is preliminary data.</text>
</comment>
<evidence type="ECO:0000256" key="5">
    <source>
        <dbReference type="ARBA" id="ARBA00023277"/>
    </source>
</evidence>
<evidence type="ECO:0000256" key="3">
    <source>
        <dbReference type="ARBA" id="ARBA00011233"/>
    </source>
</evidence>
<organism evidence="6 7">
    <name type="scientific">Amycolatopsis rhizosphaerae</name>
    <dbReference type="NCBI Taxonomy" id="2053003"/>
    <lineage>
        <taxon>Bacteria</taxon>
        <taxon>Bacillati</taxon>
        <taxon>Actinomycetota</taxon>
        <taxon>Actinomycetes</taxon>
        <taxon>Pseudonocardiales</taxon>
        <taxon>Pseudonocardiaceae</taxon>
        <taxon>Amycolatopsis</taxon>
    </lineage>
</organism>
<protein>
    <submittedName>
        <fullName evidence="6">Bifunctional 4-hydroxy-2-oxoglutarate aldolase/2-dehydro-3-deoxy-phosphogluconate aldolase</fullName>
    </submittedName>
</protein>
<accession>A0A558DPA5</accession>
<evidence type="ECO:0000256" key="1">
    <source>
        <dbReference type="ARBA" id="ARBA00004761"/>
    </source>
</evidence>
<evidence type="ECO:0000313" key="7">
    <source>
        <dbReference type="Proteomes" id="UP000320011"/>
    </source>
</evidence>
<dbReference type="CDD" id="cd00452">
    <property type="entry name" value="KDPG_aldolase"/>
    <property type="match status" value="1"/>
</dbReference>
<evidence type="ECO:0000313" key="6">
    <source>
        <dbReference type="EMBL" id="TVT62859.1"/>
    </source>
</evidence>
<dbReference type="SUPFAM" id="SSF51569">
    <property type="entry name" value="Aldolase"/>
    <property type="match status" value="1"/>
</dbReference>
<reference evidence="6 7" key="1">
    <citation type="submission" date="2019-07" db="EMBL/GenBank/DDBJ databases">
        <authorList>
            <person name="Duangmal K."/>
            <person name="Teo W.F.A."/>
        </authorList>
    </citation>
    <scope>NUCLEOTIDE SEQUENCE [LARGE SCALE GENOMIC DNA]</scope>
    <source>
        <strain evidence="6 7">TBRC 6029</strain>
    </source>
</reference>
<dbReference type="AlphaFoldDB" id="A0A558DPA5"/>
<dbReference type="Gene3D" id="3.20.20.70">
    <property type="entry name" value="Aldolase class I"/>
    <property type="match status" value="1"/>
</dbReference>
<keyword evidence="4" id="KW-0456">Lyase</keyword>
<comment type="subunit">
    <text evidence="3">Homotrimer.</text>
</comment>
<comment type="pathway">
    <text evidence="1">Carbohydrate acid metabolism.</text>
</comment>
<reference evidence="6 7" key="2">
    <citation type="submission" date="2019-08" db="EMBL/GenBank/DDBJ databases">
        <title>Amycolatopsis acidicola sp. nov., isolated from peat swamp forest soil.</title>
        <authorList>
            <person name="Srisuk N."/>
        </authorList>
    </citation>
    <scope>NUCLEOTIDE SEQUENCE [LARGE SCALE GENOMIC DNA]</scope>
    <source>
        <strain evidence="6 7">TBRC 6029</strain>
    </source>
</reference>
<dbReference type="RefSeq" id="WP_144584697.1">
    <property type="nucleotide sequence ID" value="NZ_VJWX01000002.1"/>
</dbReference>
<gene>
    <name evidence="6" type="ORF">FNH05_00315</name>
</gene>
<name>A0A558DPA5_9PSEU</name>
<dbReference type="InterPro" id="IPR013785">
    <property type="entry name" value="Aldolase_TIM"/>
</dbReference>
<dbReference type="PANTHER" id="PTHR30246:SF1">
    <property type="entry name" value="2-DEHYDRO-3-DEOXY-6-PHOSPHOGALACTONATE ALDOLASE-RELATED"/>
    <property type="match status" value="1"/>
</dbReference>
<keyword evidence="5" id="KW-0119">Carbohydrate metabolism</keyword>
<dbReference type="EMBL" id="VJWX01000002">
    <property type="protein sequence ID" value="TVT62859.1"/>
    <property type="molecule type" value="Genomic_DNA"/>
</dbReference>
<sequence>MRATLKKQNIRFRERLAASRVITVLRADDTDYFPDVAQVLYDSGIRVIETALTTPGALDAISVMQIELGPDTMVGAGAVRTVSDVDACAAVGADFLATPGFSREVLDRAQQYGLPVVCGALTPTEIEAAWRHGAAVVQVFPVAPLGGPDYIQAVRVPLPEIPLVPTGGVTLAEVESYLGAGAFAVAAGEPVIGDAIIGGRLDELGKRASQLAALAGKFV</sequence>
<proteinExistence type="inferred from homology"/>
<dbReference type="InterPro" id="IPR000887">
    <property type="entry name" value="Aldlse_KDPG_KHG"/>
</dbReference>
<keyword evidence="7" id="KW-1185">Reference proteome</keyword>